<protein>
    <recommendedName>
        <fullName evidence="2">DUF7477 domain-containing protein</fullName>
    </recommendedName>
</protein>
<dbReference type="AlphaFoldDB" id="A0A2S7TA96"/>
<name>A0A2S7TA96_9FLAO</name>
<dbReference type="RefSeq" id="WP_105002224.1">
    <property type="nucleotide sequence ID" value="NZ_MQVX01000001.1"/>
</dbReference>
<comment type="caution">
    <text evidence="3">The sequence shown here is derived from an EMBL/GenBank/DDBJ whole genome shotgun (WGS) entry which is preliminary data.</text>
</comment>
<proteinExistence type="predicted"/>
<evidence type="ECO:0000313" key="3">
    <source>
        <dbReference type="EMBL" id="PQJ16554.1"/>
    </source>
</evidence>
<dbReference type="Proteomes" id="UP000239366">
    <property type="component" value="Unassembled WGS sequence"/>
</dbReference>
<feature type="domain" description="DUF7477" evidence="2">
    <location>
        <begin position="196"/>
        <end position="335"/>
    </location>
</feature>
<keyword evidence="1" id="KW-0732">Signal</keyword>
<keyword evidence="4" id="KW-1185">Reference proteome</keyword>
<evidence type="ECO:0000313" key="4">
    <source>
        <dbReference type="Proteomes" id="UP000239366"/>
    </source>
</evidence>
<feature type="signal peptide" evidence="1">
    <location>
        <begin position="1"/>
        <end position="21"/>
    </location>
</feature>
<reference evidence="4" key="1">
    <citation type="submission" date="2016-11" db="EMBL/GenBank/DDBJ databases">
        <title>Trade-off between light-utilization and light-protection in marine flavobacteria.</title>
        <authorList>
            <person name="Kumagai Y."/>
            <person name="Yoshizawa S."/>
            <person name="Kogure K."/>
        </authorList>
    </citation>
    <scope>NUCLEOTIDE SEQUENCE [LARGE SCALE GENOMIC DNA]</scope>
    <source>
        <strain evidence="4">SG-18</strain>
    </source>
</reference>
<dbReference type="OrthoDB" id="1399673at2"/>
<dbReference type="InterPro" id="IPR055900">
    <property type="entry name" value="DUF7477"/>
</dbReference>
<organism evidence="3 4">
    <name type="scientific">Aureicoccus marinus</name>
    <dbReference type="NCBI Taxonomy" id="754435"/>
    <lineage>
        <taxon>Bacteria</taxon>
        <taxon>Pseudomonadati</taxon>
        <taxon>Bacteroidota</taxon>
        <taxon>Flavobacteriia</taxon>
        <taxon>Flavobacteriales</taxon>
        <taxon>Flavobacteriaceae</taxon>
        <taxon>Aureicoccus</taxon>
    </lineage>
</organism>
<gene>
    <name evidence="3" type="ORF">BST99_13240</name>
</gene>
<feature type="chain" id="PRO_5015772442" description="DUF7477 domain-containing protein" evidence="1">
    <location>
        <begin position="22"/>
        <end position="420"/>
    </location>
</feature>
<dbReference type="Pfam" id="PF24289">
    <property type="entry name" value="DUF7477"/>
    <property type="match status" value="1"/>
</dbReference>
<evidence type="ECO:0000256" key="1">
    <source>
        <dbReference type="SAM" id="SignalP"/>
    </source>
</evidence>
<dbReference type="EMBL" id="MQVX01000001">
    <property type="protein sequence ID" value="PQJ16554.1"/>
    <property type="molecule type" value="Genomic_DNA"/>
</dbReference>
<sequence length="420" mass="48781">MIKKTILPLLLVLFSSTTLFAQYFETSWISNGVKYTGFAVKTGEYEYLFRIKYISKGEDKLASYRAVFKGFTKSDGTKDTYLDGQNGEIIRGPSGTGYSADNWYFKMDWESEDGQVMAYTVDDNKIGGEDITKTMQPALYWIKLQSDALTENYLSDYFNSDDPVYKLITMDKKKEFELTNMKTSVIDLDYIEIGPQKEDIWTVVLGKRSGVNTTQIMKSFKQFPKDWIAKKWSEGYSISHSDYNNKTSEYLMVMSKPTNWGTQSWKRSQTIPLEWISSKKELNYSITDLTFINKEWFVVMNKNTGYADQLHKFATELPEDWMQRNLTKGYRVTSVDFGGQFWGVVLSRGTTYKNQEWKWVKDYPTDFCRAKFDLGWVLTHISYGAGKWFVVMSQDPGITLGEFNYKNGDIPFSWIMERAN</sequence>
<accession>A0A2S7TA96</accession>
<evidence type="ECO:0000259" key="2">
    <source>
        <dbReference type="Pfam" id="PF24289"/>
    </source>
</evidence>